<name>A0A426YI19_ENSVE</name>
<reference evidence="2 3" key="1">
    <citation type="journal article" date="2014" name="Agronomy (Basel)">
        <title>A Draft Genome Sequence for Ensete ventricosum, the Drought-Tolerant Tree Against Hunger.</title>
        <authorList>
            <person name="Harrison J."/>
            <person name="Moore K.A."/>
            <person name="Paszkiewicz K."/>
            <person name="Jones T."/>
            <person name="Grant M."/>
            <person name="Ambacheew D."/>
            <person name="Muzemil S."/>
            <person name="Studholme D.J."/>
        </authorList>
    </citation>
    <scope>NUCLEOTIDE SEQUENCE [LARGE SCALE GENOMIC DNA]</scope>
</reference>
<evidence type="ECO:0000313" key="2">
    <source>
        <dbReference type="EMBL" id="RRT51373.1"/>
    </source>
</evidence>
<dbReference type="Proteomes" id="UP000287651">
    <property type="component" value="Unassembled WGS sequence"/>
</dbReference>
<dbReference type="EMBL" id="AMZH03012259">
    <property type="protein sequence ID" value="RRT51373.1"/>
    <property type="molecule type" value="Genomic_DNA"/>
</dbReference>
<sequence length="209" mass="22174">MAGPRTGQLPDRYIPGGNRDGVSQLPLPVLSAQEGFIHPQAALTDASNKPLDFEPRPASEFEPHTKVSYGPADPTQTMGLMDRDATAMSVNAWTPTVPGVFPQISLAQSVTQLEPPFAPQPSLGPHPSPVYGRLPGPNFRPGVPPTSAPFGLITGTSLNQATMFPADASGAFSLSERPKKDDAEAVRSAAINQEIKRVLTEVLLKVLFA</sequence>
<feature type="region of interest" description="Disordered" evidence="1">
    <location>
        <begin position="1"/>
        <end position="20"/>
    </location>
</feature>
<dbReference type="AlphaFoldDB" id="A0A426YI19"/>
<organism evidence="2 3">
    <name type="scientific">Ensete ventricosum</name>
    <name type="common">Abyssinian banana</name>
    <name type="synonym">Musa ensete</name>
    <dbReference type="NCBI Taxonomy" id="4639"/>
    <lineage>
        <taxon>Eukaryota</taxon>
        <taxon>Viridiplantae</taxon>
        <taxon>Streptophyta</taxon>
        <taxon>Embryophyta</taxon>
        <taxon>Tracheophyta</taxon>
        <taxon>Spermatophyta</taxon>
        <taxon>Magnoliopsida</taxon>
        <taxon>Liliopsida</taxon>
        <taxon>Zingiberales</taxon>
        <taxon>Musaceae</taxon>
        <taxon>Ensete</taxon>
    </lineage>
</organism>
<evidence type="ECO:0000256" key="1">
    <source>
        <dbReference type="SAM" id="MobiDB-lite"/>
    </source>
</evidence>
<accession>A0A426YI19</accession>
<protein>
    <submittedName>
        <fullName evidence="2">Uncharacterized protein</fullName>
    </submittedName>
</protein>
<proteinExistence type="predicted"/>
<evidence type="ECO:0000313" key="3">
    <source>
        <dbReference type="Proteomes" id="UP000287651"/>
    </source>
</evidence>
<comment type="caution">
    <text evidence="2">The sequence shown here is derived from an EMBL/GenBank/DDBJ whole genome shotgun (WGS) entry which is preliminary data.</text>
</comment>
<gene>
    <name evidence="2" type="ORF">B296_00048471</name>
</gene>